<evidence type="ECO:0000256" key="4">
    <source>
        <dbReference type="ARBA" id="ARBA00022806"/>
    </source>
</evidence>
<comment type="caution">
    <text evidence="9">The sequence shown here is derived from an EMBL/GenBank/DDBJ whole genome shotgun (WGS) entry which is preliminary data.</text>
</comment>
<evidence type="ECO:0000256" key="6">
    <source>
        <dbReference type="ARBA" id="ARBA00023125"/>
    </source>
</evidence>
<accession>A0A328KEU1</accession>
<keyword evidence="4" id="KW-0347">Helicase</keyword>
<dbReference type="GO" id="GO:0016787">
    <property type="term" value="F:hydrolase activity"/>
    <property type="evidence" value="ECO:0007669"/>
    <property type="project" value="UniProtKB-KW"/>
</dbReference>
<proteinExistence type="predicted"/>
<dbReference type="SUPFAM" id="SSF52980">
    <property type="entry name" value="Restriction endonuclease-like"/>
    <property type="match status" value="1"/>
</dbReference>
<dbReference type="GO" id="GO:0006281">
    <property type="term" value="P:DNA repair"/>
    <property type="evidence" value="ECO:0007669"/>
    <property type="project" value="UniProtKB-KW"/>
</dbReference>
<keyword evidence="3" id="KW-0378">Hydrolase</keyword>
<dbReference type="GO" id="GO:0004386">
    <property type="term" value="F:helicase activity"/>
    <property type="evidence" value="ECO:0007669"/>
    <property type="project" value="UniProtKB-KW"/>
</dbReference>
<keyword evidence="7" id="KW-0234">DNA repair</keyword>
<reference evidence="9 10" key="1">
    <citation type="submission" date="2017-03" db="EMBL/GenBank/DDBJ databases">
        <title>wgs assembly of Dolosigranulum pigrum KPL CDC strains.</title>
        <authorList>
            <person name="Brugger S.D."/>
            <person name="Pettigrew M."/>
            <person name="Kong Y."/>
            <person name="Lemon K.P."/>
        </authorList>
    </citation>
    <scope>NUCLEOTIDE SEQUENCE [LARGE SCALE GENOMIC DNA]</scope>
    <source>
        <strain evidence="9 10">KPL1931_CDC4294-98</strain>
    </source>
</reference>
<dbReference type="EMBL" id="NAQV01000058">
    <property type="protein sequence ID" value="RAN61388.1"/>
    <property type="molecule type" value="Genomic_DNA"/>
</dbReference>
<sequence length="400" mass="47165">MESTEGIKRYYGKGKVLNVMARLSYEVQEKMKKAYNTDRLWSFSRISTFLDHPWIYRMNYIEGIRGGDSCYTYWGTVAHDLLEKFYDNEKGYAYEDLIEKFEKAHVEWAFMDDPMLKFPTSKDGSNSIRDGYIHNLRHYYQNFQPIEHDVTCEMPVRLIMNKDTDDKTEVLIGYIDAIYEDEEGIINLVDFKTSSKGQFTGKKLAEKSEQLKVYALAYAQKNGVPLEDIRMRFDMMKYLSVSYKQKNGEIREFAKERKDWVKSMEKKLYTDLTHADVANLDPFEAQELLDEAIEFNSIKNLPESVQELYSISNYYIDVTIDKEEAEELLQKLIDTIKLIREKEQGDIDEEFPEPEIDGSNRFFFEVLNSELLKHHKGYQEQKELEEAKKDTEDVLSAFFN</sequence>
<keyword evidence="2" id="KW-0227">DNA damage</keyword>
<dbReference type="GO" id="GO:0005524">
    <property type="term" value="F:ATP binding"/>
    <property type="evidence" value="ECO:0007669"/>
    <property type="project" value="UniProtKB-KW"/>
</dbReference>
<name>A0A328KEU1_9LACT</name>
<dbReference type="InterPro" id="IPR011335">
    <property type="entry name" value="Restrct_endonuc-II-like"/>
</dbReference>
<protein>
    <recommendedName>
        <fullName evidence="8">PD-(D/E)XK endonuclease-like domain-containing protein</fullName>
    </recommendedName>
</protein>
<dbReference type="Gene3D" id="3.90.320.10">
    <property type="match status" value="1"/>
</dbReference>
<evidence type="ECO:0000313" key="9">
    <source>
        <dbReference type="EMBL" id="RAN61388.1"/>
    </source>
</evidence>
<dbReference type="InterPro" id="IPR038726">
    <property type="entry name" value="PDDEXK_AddAB-type"/>
</dbReference>
<keyword evidence="1" id="KW-0547">Nucleotide-binding</keyword>
<dbReference type="Proteomes" id="UP000249099">
    <property type="component" value="Unassembled WGS sequence"/>
</dbReference>
<organism evidence="9 10">
    <name type="scientific">Dolosigranulum pigrum</name>
    <dbReference type="NCBI Taxonomy" id="29394"/>
    <lineage>
        <taxon>Bacteria</taxon>
        <taxon>Bacillati</taxon>
        <taxon>Bacillota</taxon>
        <taxon>Bacilli</taxon>
        <taxon>Lactobacillales</taxon>
        <taxon>Carnobacteriaceae</taxon>
        <taxon>Dolosigranulum</taxon>
    </lineage>
</organism>
<evidence type="ECO:0000256" key="1">
    <source>
        <dbReference type="ARBA" id="ARBA00022741"/>
    </source>
</evidence>
<dbReference type="InterPro" id="IPR011604">
    <property type="entry name" value="PDDEXK-like_dom_sf"/>
</dbReference>
<evidence type="ECO:0000313" key="10">
    <source>
        <dbReference type="Proteomes" id="UP000249099"/>
    </source>
</evidence>
<gene>
    <name evidence="9" type="ORF">B8A44_09510</name>
</gene>
<dbReference type="Pfam" id="PF12705">
    <property type="entry name" value="PDDEXK_1"/>
    <property type="match status" value="1"/>
</dbReference>
<dbReference type="AlphaFoldDB" id="A0A328KEU1"/>
<evidence type="ECO:0000256" key="2">
    <source>
        <dbReference type="ARBA" id="ARBA00022763"/>
    </source>
</evidence>
<feature type="domain" description="PD-(D/E)XK endonuclease-like" evidence="8">
    <location>
        <begin position="41"/>
        <end position="272"/>
    </location>
</feature>
<keyword evidence="5" id="KW-0067">ATP-binding</keyword>
<evidence type="ECO:0000256" key="3">
    <source>
        <dbReference type="ARBA" id="ARBA00022801"/>
    </source>
</evidence>
<evidence type="ECO:0000259" key="8">
    <source>
        <dbReference type="Pfam" id="PF12705"/>
    </source>
</evidence>
<dbReference type="GO" id="GO:0003677">
    <property type="term" value="F:DNA binding"/>
    <property type="evidence" value="ECO:0007669"/>
    <property type="project" value="UniProtKB-KW"/>
</dbReference>
<keyword evidence="6" id="KW-0238">DNA-binding</keyword>
<evidence type="ECO:0000256" key="5">
    <source>
        <dbReference type="ARBA" id="ARBA00022840"/>
    </source>
</evidence>
<evidence type="ECO:0000256" key="7">
    <source>
        <dbReference type="ARBA" id="ARBA00023204"/>
    </source>
</evidence>